<evidence type="ECO:0000313" key="1">
    <source>
        <dbReference type="EMBL" id="AOA57247.1"/>
    </source>
</evidence>
<dbReference type="KEGG" id="ala:BFG52_02005"/>
<dbReference type="OrthoDB" id="7023031at2"/>
<sequence length="234" mass="26990">MTMIISAHLGDCILIAADKRAMFCDTATGTMQRAHDDEPKIKLWCRGAFAGTGETVFINRVAHYFTSLDQHEQQLRQMDIIHNEIEKRISEGVPENFLLNNHIVFSIYEGNKTFLYSIPIKPFLQYFEKNRVQMISPLMKEIKPWVIDLSCFIVPADMRCLQDFQRALKPLKSFATEQEFLDFYIQNLKQIFAIQAAIDPSITTSFDLYIQSCHTGQSIALHVPNHILPPTHRQ</sequence>
<organism evidence="1 2">
    <name type="scientific">Acinetobacter larvae</name>
    <dbReference type="NCBI Taxonomy" id="1789224"/>
    <lineage>
        <taxon>Bacteria</taxon>
        <taxon>Pseudomonadati</taxon>
        <taxon>Pseudomonadota</taxon>
        <taxon>Gammaproteobacteria</taxon>
        <taxon>Moraxellales</taxon>
        <taxon>Moraxellaceae</taxon>
        <taxon>Acinetobacter</taxon>
    </lineage>
</organism>
<name>A0A1B2LWD7_9GAMM</name>
<dbReference type="EMBL" id="CP016895">
    <property type="protein sequence ID" value="AOA57247.1"/>
    <property type="molecule type" value="Genomic_DNA"/>
</dbReference>
<dbReference type="AlphaFoldDB" id="A0A1B2LWD7"/>
<protein>
    <submittedName>
        <fullName evidence="1">Uncharacterized protein</fullName>
    </submittedName>
</protein>
<keyword evidence="2" id="KW-1185">Reference proteome</keyword>
<accession>A0A1B2LWD7</accession>
<evidence type="ECO:0000313" key="2">
    <source>
        <dbReference type="Proteomes" id="UP000093391"/>
    </source>
</evidence>
<proteinExistence type="predicted"/>
<dbReference type="STRING" id="1789224.BFG52_02005"/>
<reference evidence="1 2" key="1">
    <citation type="submission" date="2016-08" db="EMBL/GenBank/DDBJ databases">
        <authorList>
            <person name="Seilhamer J.J."/>
        </authorList>
    </citation>
    <scope>NUCLEOTIDE SEQUENCE [LARGE SCALE GENOMIC DNA]</scope>
    <source>
        <strain evidence="1 2">BRTC-1</strain>
    </source>
</reference>
<dbReference type="Proteomes" id="UP000093391">
    <property type="component" value="Chromosome"/>
</dbReference>
<gene>
    <name evidence="1" type="ORF">BFG52_02005</name>
</gene>
<dbReference type="RefSeq" id="WP_067551928.1">
    <property type="nucleotide sequence ID" value="NZ_CP016895.1"/>
</dbReference>